<dbReference type="SUPFAM" id="SSF52283">
    <property type="entry name" value="Formate/glycerate dehydrogenase catalytic domain-like"/>
    <property type="match status" value="1"/>
</dbReference>
<dbReference type="EMBL" id="PDEP01000005">
    <property type="protein sequence ID" value="PEN07788.1"/>
    <property type="molecule type" value="Genomic_DNA"/>
</dbReference>
<dbReference type="CDD" id="cd12158">
    <property type="entry name" value="ErythrP_dh"/>
    <property type="match status" value="1"/>
</dbReference>
<comment type="similarity">
    <text evidence="5">Belongs to the D-isomer specific 2-hydroxyacid dehydrogenase family.</text>
</comment>
<evidence type="ECO:0000256" key="5">
    <source>
        <dbReference type="RuleBase" id="RU003719"/>
    </source>
</evidence>
<proteinExistence type="inferred from homology"/>
<organism evidence="9 10">
    <name type="scientific">Longimonas halophila</name>
    <dbReference type="NCBI Taxonomy" id="1469170"/>
    <lineage>
        <taxon>Bacteria</taxon>
        <taxon>Pseudomonadati</taxon>
        <taxon>Rhodothermota</taxon>
        <taxon>Rhodothermia</taxon>
        <taxon>Rhodothermales</taxon>
        <taxon>Salisaetaceae</taxon>
        <taxon>Longimonas</taxon>
    </lineage>
</organism>
<sequence length="402" mass="43362">MPSLRILADENIPHVHEAFGTLGTVTLTPGRAISASDVQAADVLLVRSVTEVNASLIQNHALQFVGSATIGTDHVNQAALSQRGIPFAHAPGSNADSVADYVLTALLHHATRTGTDLPTRTVGVVGCGNTGRRVARRCEALGCRVLRNDPPRAKNEPEHADQFVSLDTLLQKANIISLHVPLTTGGPHATRHLLDTNVVAAMQPGTWLVNTSRGAVVEANAVRHGLRDGPISALLFDVWPGEPAPAPDLIRDAAVATPHIAGYAYDGKVRGTHMLYQALCDVLDRPATWQPNEVLAAHAPDTWHLAPPSARWPRTEAWHALAQQAYTIADDDRRMRALASHPPEERAKAFADLRRTYPIRREMNRYAVAADSLLAEWHQPVSAGLTMQLTVPGATSSHMRST</sequence>
<dbReference type="InterPro" id="IPR029753">
    <property type="entry name" value="D-isomer_DH_CS"/>
</dbReference>
<name>A0A2H3NMC7_9BACT</name>
<feature type="domain" description="D-isomer specific 2-hydroxyacid dehydrogenase catalytic" evidence="6">
    <location>
        <begin position="28"/>
        <end position="262"/>
    </location>
</feature>
<feature type="domain" description="D-isomer specific 2-hydroxyacid dehydrogenase NAD-binding" evidence="7">
    <location>
        <begin position="110"/>
        <end position="261"/>
    </location>
</feature>
<keyword evidence="4" id="KW-0664">Pyridoxine biosynthesis</keyword>
<comment type="caution">
    <text evidence="9">The sequence shown here is derived from an EMBL/GenBank/DDBJ whole genome shotgun (WGS) entry which is preliminary data.</text>
</comment>
<dbReference type="Gene3D" id="3.40.50.720">
    <property type="entry name" value="NAD(P)-binding Rossmann-like Domain"/>
    <property type="match status" value="2"/>
</dbReference>
<dbReference type="InterPro" id="IPR038251">
    <property type="entry name" value="PdxB_dimer_sf"/>
</dbReference>
<dbReference type="GO" id="GO:0008615">
    <property type="term" value="P:pyridoxine biosynthetic process"/>
    <property type="evidence" value="ECO:0007669"/>
    <property type="project" value="UniProtKB-KW"/>
</dbReference>
<feature type="domain" description="Erythronate-4-phosphate dehydrogenase dimerisation" evidence="8">
    <location>
        <begin position="316"/>
        <end position="371"/>
    </location>
</feature>
<gene>
    <name evidence="9" type="ORF">CRI93_07245</name>
</gene>
<dbReference type="OrthoDB" id="1522997at2"/>
<dbReference type="GO" id="GO:0051287">
    <property type="term" value="F:NAD binding"/>
    <property type="evidence" value="ECO:0007669"/>
    <property type="project" value="InterPro"/>
</dbReference>
<dbReference type="HAMAP" id="MF_01825">
    <property type="entry name" value="PdxB"/>
    <property type="match status" value="1"/>
</dbReference>
<accession>A0A2H3NMC7</accession>
<keyword evidence="3" id="KW-0520">NAD</keyword>
<evidence type="ECO:0000256" key="4">
    <source>
        <dbReference type="ARBA" id="ARBA00023096"/>
    </source>
</evidence>
<dbReference type="InterPro" id="IPR006140">
    <property type="entry name" value="D-isomer_DH_NAD-bd"/>
</dbReference>
<dbReference type="InterPro" id="IPR006139">
    <property type="entry name" value="D-isomer_2_OHA_DH_cat_dom"/>
</dbReference>
<dbReference type="GO" id="GO:0033711">
    <property type="term" value="F:4-phosphoerythronate dehydrogenase activity"/>
    <property type="evidence" value="ECO:0007669"/>
    <property type="project" value="InterPro"/>
</dbReference>
<evidence type="ECO:0000313" key="10">
    <source>
        <dbReference type="Proteomes" id="UP000221024"/>
    </source>
</evidence>
<keyword evidence="10" id="KW-1185">Reference proteome</keyword>
<evidence type="ECO:0000256" key="3">
    <source>
        <dbReference type="ARBA" id="ARBA00023027"/>
    </source>
</evidence>
<evidence type="ECO:0000259" key="7">
    <source>
        <dbReference type="Pfam" id="PF02826"/>
    </source>
</evidence>
<dbReference type="GO" id="GO:0046983">
    <property type="term" value="F:protein dimerization activity"/>
    <property type="evidence" value="ECO:0007669"/>
    <property type="project" value="InterPro"/>
</dbReference>
<dbReference type="GO" id="GO:0005737">
    <property type="term" value="C:cytoplasm"/>
    <property type="evidence" value="ECO:0007669"/>
    <property type="project" value="InterPro"/>
</dbReference>
<evidence type="ECO:0000256" key="2">
    <source>
        <dbReference type="ARBA" id="ARBA00023002"/>
    </source>
</evidence>
<evidence type="ECO:0000256" key="1">
    <source>
        <dbReference type="ARBA" id="ARBA00022490"/>
    </source>
</evidence>
<dbReference type="InterPro" id="IPR036291">
    <property type="entry name" value="NAD(P)-bd_dom_sf"/>
</dbReference>
<evidence type="ECO:0000313" key="9">
    <source>
        <dbReference type="EMBL" id="PEN07788.1"/>
    </source>
</evidence>
<dbReference type="InterPro" id="IPR050223">
    <property type="entry name" value="D-isomer_2-hydroxyacid_DH"/>
</dbReference>
<reference evidence="9 10" key="1">
    <citation type="submission" date="2017-10" db="EMBL/GenBank/DDBJ databases">
        <title>Draft genome of Longimonas halophila.</title>
        <authorList>
            <person name="Goh K.M."/>
            <person name="Shamsir M.S."/>
            <person name="Lim S.W."/>
        </authorList>
    </citation>
    <scope>NUCLEOTIDE SEQUENCE [LARGE SCALE GENOMIC DNA]</scope>
    <source>
        <strain evidence="9 10">KCTC 42399</strain>
    </source>
</reference>
<dbReference type="SUPFAM" id="SSF51735">
    <property type="entry name" value="NAD(P)-binding Rossmann-fold domains"/>
    <property type="match status" value="1"/>
</dbReference>
<keyword evidence="2 5" id="KW-0560">Oxidoreductase</keyword>
<dbReference type="Pfam" id="PF11890">
    <property type="entry name" value="DUF3410"/>
    <property type="match status" value="1"/>
</dbReference>
<dbReference type="PANTHER" id="PTHR10996">
    <property type="entry name" value="2-HYDROXYACID DEHYDROGENASE-RELATED"/>
    <property type="match status" value="1"/>
</dbReference>
<evidence type="ECO:0000259" key="6">
    <source>
        <dbReference type="Pfam" id="PF00389"/>
    </source>
</evidence>
<protein>
    <submittedName>
        <fullName evidence="9">Erythronate-4-phosphate dehydrogenase</fullName>
    </submittedName>
</protein>
<dbReference type="PROSITE" id="PS00671">
    <property type="entry name" value="D_2_HYDROXYACID_DH_3"/>
    <property type="match status" value="1"/>
</dbReference>
<evidence type="ECO:0000259" key="8">
    <source>
        <dbReference type="Pfam" id="PF11890"/>
    </source>
</evidence>
<keyword evidence="1" id="KW-0963">Cytoplasm</keyword>
<dbReference type="Pfam" id="PF02826">
    <property type="entry name" value="2-Hacid_dh_C"/>
    <property type="match status" value="1"/>
</dbReference>
<dbReference type="InterPro" id="IPR024531">
    <property type="entry name" value="Erythronate-4-P_DHase_dimer"/>
</dbReference>
<dbReference type="Proteomes" id="UP000221024">
    <property type="component" value="Unassembled WGS sequence"/>
</dbReference>
<dbReference type="Gene3D" id="3.30.1370.170">
    <property type="match status" value="1"/>
</dbReference>
<dbReference type="InterPro" id="IPR020921">
    <property type="entry name" value="Erythronate-4-P_DHase"/>
</dbReference>
<dbReference type="Pfam" id="PF00389">
    <property type="entry name" value="2-Hacid_dh"/>
    <property type="match status" value="1"/>
</dbReference>
<dbReference type="AlphaFoldDB" id="A0A2H3NMC7"/>